<dbReference type="PANTHER" id="PTHR33184">
    <property type="entry name" value="PROTEIN TAPETUM DETERMINANT 1-LIKE-RELATED"/>
    <property type="match status" value="1"/>
</dbReference>
<evidence type="ECO:0000256" key="1">
    <source>
        <dbReference type="ARBA" id="ARBA00022729"/>
    </source>
</evidence>
<dbReference type="EnsemblPlants" id="Zm00001eb112970_T001">
    <property type="protein sequence ID" value="Zm00001eb112970_P001"/>
    <property type="gene ID" value="Zm00001eb112970"/>
</dbReference>
<sequence>MTTTAAVVKLLTAVLLFFAVSLRATGTKGEPCGTSSIHVQTVNTGATAAAGDTLFEVQVKNLCLCSVRNVRVDGGGFATTVEVDPALFRPVDGGVYLVNAGESIASMGIVSFRYAWDHFFQLTPRSLEVDGQG</sequence>
<keyword evidence="4" id="KW-1185">Reference proteome</keyword>
<reference evidence="3" key="2">
    <citation type="submission" date="2019-07" db="EMBL/GenBank/DDBJ databases">
        <authorList>
            <person name="Seetharam A."/>
            <person name="Woodhouse M."/>
            <person name="Cannon E."/>
        </authorList>
    </citation>
    <scope>NUCLEOTIDE SEQUENCE [LARGE SCALE GENOMIC DNA]</scope>
    <source>
        <strain evidence="3">cv. B73</strain>
    </source>
</reference>
<keyword evidence="1 2" id="KW-0732">Signal</keyword>
<dbReference type="InterPro" id="IPR040361">
    <property type="entry name" value="TPD1"/>
</dbReference>
<gene>
    <name evidence="3" type="primary">LOC100275307</name>
</gene>
<dbReference type="PANTHER" id="PTHR33184:SF28">
    <property type="entry name" value="EXPRESSED PROTEIN"/>
    <property type="match status" value="1"/>
</dbReference>
<name>A0A804MUS0_MAIZE</name>
<dbReference type="GO" id="GO:0001709">
    <property type="term" value="P:cell fate determination"/>
    <property type="evidence" value="ECO:0000318"/>
    <property type="project" value="GO_Central"/>
</dbReference>
<reference evidence="3" key="3">
    <citation type="submission" date="2021-05" db="UniProtKB">
        <authorList>
            <consortium name="EnsemblPlants"/>
        </authorList>
    </citation>
    <scope>IDENTIFICATION</scope>
    <source>
        <strain evidence="3">cv. B73</strain>
    </source>
</reference>
<dbReference type="AlphaFoldDB" id="A0A804MUS0"/>
<reference evidence="4" key="1">
    <citation type="submission" date="2015-12" db="EMBL/GenBank/DDBJ databases">
        <title>Update maize B73 reference genome by single molecule sequencing technologies.</title>
        <authorList>
            <consortium name="Maize Genome Sequencing Project"/>
            <person name="Ware D."/>
        </authorList>
    </citation>
    <scope>NUCLEOTIDE SEQUENCE [LARGE SCALE GENOMIC DNA]</scope>
    <source>
        <strain evidence="4">cv. B73</strain>
    </source>
</reference>
<feature type="chain" id="PRO_5032475495" evidence="2">
    <location>
        <begin position="30"/>
        <end position="133"/>
    </location>
</feature>
<evidence type="ECO:0007829" key="5">
    <source>
        <dbReference type="PeptideAtlas" id="A0A804MUS0"/>
    </source>
</evidence>
<dbReference type="FunCoup" id="A0A804MUS0">
    <property type="interactions" value="51"/>
</dbReference>
<accession>A0A804MUS0</accession>
<dbReference type="OrthoDB" id="603213at2759"/>
<evidence type="ECO:0000313" key="3">
    <source>
        <dbReference type="EnsemblPlants" id="Zm00001eb112970_P001"/>
    </source>
</evidence>
<proteinExistence type="evidence at protein level"/>
<protein>
    <submittedName>
        <fullName evidence="3">Uncharacterized protein</fullName>
    </submittedName>
</protein>
<evidence type="ECO:0000256" key="2">
    <source>
        <dbReference type="SAM" id="SignalP"/>
    </source>
</evidence>
<dbReference type="Proteomes" id="UP000007305">
    <property type="component" value="Chromosome 2"/>
</dbReference>
<evidence type="ECO:0000313" key="4">
    <source>
        <dbReference type="Proteomes" id="UP000007305"/>
    </source>
</evidence>
<dbReference type="Pfam" id="PF24068">
    <property type="entry name" value="TPD1_C"/>
    <property type="match status" value="1"/>
</dbReference>
<organism evidence="3 4">
    <name type="scientific">Zea mays</name>
    <name type="common">Maize</name>
    <dbReference type="NCBI Taxonomy" id="4577"/>
    <lineage>
        <taxon>Eukaryota</taxon>
        <taxon>Viridiplantae</taxon>
        <taxon>Streptophyta</taxon>
        <taxon>Embryophyta</taxon>
        <taxon>Tracheophyta</taxon>
        <taxon>Spermatophyta</taxon>
        <taxon>Magnoliopsida</taxon>
        <taxon>Liliopsida</taxon>
        <taxon>Poales</taxon>
        <taxon>Poaceae</taxon>
        <taxon>PACMAD clade</taxon>
        <taxon>Panicoideae</taxon>
        <taxon>Andropogonodae</taxon>
        <taxon>Andropogoneae</taxon>
        <taxon>Tripsacinae</taxon>
        <taxon>Zea</taxon>
    </lineage>
</organism>
<feature type="signal peptide" evidence="2">
    <location>
        <begin position="1"/>
        <end position="29"/>
    </location>
</feature>
<dbReference type="InParanoid" id="A0A804MUS0"/>
<dbReference type="Gramene" id="Zm00001eb112970_T001">
    <property type="protein sequence ID" value="Zm00001eb112970_P001"/>
    <property type="gene ID" value="Zm00001eb112970"/>
</dbReference>
<keyword evidence="5" id="KW-1267">Proteomics identification</keyword>